<protein>
    <submittedName>
        <fullName evidence="1">Uncharacterized protein</fullName>
    </submittedName>
</protein>
<keyword evidence="2" id="KW-1185">Reference proteome</keyword>
<dbReference type="EMBL" id="WBMT01000019">
    <property type="protein sequence ID" value="KAB2343244.1"/>
    <property type="molecule type" value="Genomic_DNA"/>
</dbReference>
<sequence length="118" mass="12801">MRQAFAHEAVLIMGPNADMRAPGAAVTAGLCGHWDHHPPCPLAPHHVRADQVGDQVRIRILFAAEPDAEQQVRHLIELALSGQLTLPDGLTTPWQLQTSAAAEVSTDETDHAQRLIHS</sequence>
<organism evidence="1 2">
    <name type="scientific">Actinomadura rudentiformis</name>
    <dbReference type="NCBI Taxonomy" id="359158"/>
    <lineage>
        <taxon>Bacteria</taxon>
        <taxon>Bacillati</taxon>
        <taxon>Actinomycetota</taxon>
        <taxon>Actinomycetes</taxon>
        <taxon>Streptosporangiales</taxon>
        <taxon>Thermomonosporaceae</taxon>
        <taxon>Actinomadura</taxon>
    </lineage>
</organism>
<comment type="caution">
    <text evidence="1">The sequence shown here is derived from an EMBL/GenBank/DDBJ whole genome shotgun (WGS) entry which is preliminary data.</text>
</comment>
<evidence type="ECO:0000313" key="2">
    <source>
        <dbReference type="Proteomes" id="UP000468735"/>
    </source>
</evidence>
<proteinExistence type="predicted"/>
<accession>A0A6H9YTY8</accession>
<evidence type="ECO:0000313" key="1">
    <source>
        <dbReference type="EMBL" id="KAB2343244.1"/>
    </source>
</evidence>
<gene>
    <name evidence="1" type="ORF">F8566_34380</name>
</gene>
<name>A0A6H9YTY8_9ACTN</name>
<dbReference type="OrthoDB" id="3785690at2"/>
<dbReference type="RefSeq" id="WP_151566047.1">
    <property type="nucleotide sequence ID" value="NZ_WBMT01000019.1"/>
</dbReference>
<dbReference type="Proteomes" id="UP000468735">
    <property type="component" value="Unassembled WGS sequence"/>
</dbReference>
<dbReference type="AlphaFoldDB" id="A0A6H9YTY8"/>
<reference evidence="1 2" key="1">
    <citation type="submission" date="2019-09" db="EMBL/GenBank/DDBJ databases">
        <title>Actinomadura physcomitrii sp. nov., a novel actinomycete isolated from moss [Physcomitrium sphaericum (Ludw) Fuernr].</title>
        <authorList>
            <person name="Zhuang X."/>
            <person name="Liu C."/>
        </authorList>
    </citation>
    <scope>NUCLEOTIDE SEQUENCE [LARGE SCALE GENOMIC DNA]</scope>
    <source>
        <strain evidence="1 2">HMC1</strain>
    </source>
</reference>